<evidence type="ECO:0000313" key="10">
    <source>
        <dbReference type="Proteomes" id="UP000017800"/>
    </source>
</evidence>
<dbReference type="InterPro" id="IPR036366">
    <property type="entry name" value="PGBDSf"/>
</dbReference>
<dbReference type="InterPro" id="IPR038063">
    <property type="entry name" value="Transpep_catalytic_dom"/>
</dbReference>
<dbReference type="InterPro" id="IPR002477">
    <property type="entry name" value="Peptidoglycan-bd-like"/>
</dbReference>
<dbReference type="SUPFAM" id="SSF141523">
    <property type="entry name" value="L,D-transpeptidase catalytic domain-like"/>
    <property type="match status" value="1"/>
</dbReference>
<evidence type="ECO:0000256" key="5">
    <source>
        <dbReference type="ARBA" id="ARBA00022984"/>
    </source>
</evidence>
<keyword evidence="5 7" id="KW-0573">Peptidoglycan synthesis</keyword>
<evidence type="ECO:0000256" key="6">
    <source>
        <dbReference type="ARBA" id="ARBA00023316"/>
    </source>
</evidence>
<dbReference type="GO" id="GO:0009252">
    <property type="term" value="P:peptidoglycan biosynthetic process"/>
    <property type="evidence" value="ECO:0007669"/>
    <property type="project" value="UniProtKB-UniPathway"/>
</dbReference>
<dbReference type="PANTHER" id="PTHR41533">
    <property type="entry name" value="L,D-TRANSPEPTIDASE HI_1667-RELATED"/>
    <property type="match status" value="1"/>
</dbReference>
<dbReference type="Pfam" id="PF01471">
    <property type="entry name" value="PG_binding_1"/>
    <property type="match status" value="1"/>
</dbReference>
<evidence type="ECO:0000256" key="4">
    <source>
        <dbReference type="ARBA" id="ARBA00022960"/>
    </source>
</evidence>
<keyword evidence="4 7" id="KW-0133">Cell shape</keyword>
<dbReference type="Gene3D" id="1.10.101.10">
    <property type="entry name" value="PGBD-like superfamily/PGBD"/>
    <property type="match status" value="1"/>
</dbReference>
<evidence type="ECO:0000259" key="8">
    <source>
        <dbReference type="PROSITE" id="PS52029"/>
    </source>
</evidence>
<gene>
    <name evidence="9" type="ORF">VHA01S_009_00540</name>
</gene>
<evidence type="ECO:0000313" key="9">
    <source>
        <dbReference type="EMBL" id="GAD88767.1"/>
    </source>
</evidence>
<reference evidence="9 10" key="2">
    <citation type="submission" date="2013-11" db="EMBL/GenBank/DDBJ databases">
        <title>Whole genome shotgun sequence of Vibrio halioticoli NBRC 102217.</title>
        <authorList>
            <person name="Isaki S."/>
            <person name="Kimura A."/>
            <person name="Ohji S."/>
            <person name="Hosoyama A."/>
            <person name="Fujita N."/>
            <person name="Hashimoto M."/>
            <person name="Hosoyama Y."/>
            <person name="Yamazoe A."/>
        </authorList>
    </citation>
    <scope>NUCLEOTIDE SEQUENCE [LARGE SCALE GENOMIC DNA]</scope>
    <source>
        <strain evidence="9 10">NBRC 102217</strain>
    </source>
</reference>
<comment type="similarity">
    <text evidence="2">Belongs to the YkuD family.</text>
</comment>
<sequence length="500" mass="58038">MFHTLGWVSSSVPIEQAFRYPHLTESLYNSNRHQLLWLQSEDRQLFENLVEMTVLAELSPFFEQRLQHLQHLRTTEQHYQYDLVATDLLLSFISYRSLLKENKTTWLYGHGLPNDWAAPSPEVVIALEQSITDGKLTNYLKQLGIDSRAYRDYQSSINHLKNSLNANIEPYPAQVVRVGETLPQKEVLFTRLALAGLVVPPSVQQQQWYGKELRAVIKRFQSQHGLKMDGVIGPDTANWLNYPIEERIRRLALNAERSRLWPEQRQALVLVNLPSFDLNYYFKGEVVFSSKVIVGKQKRKTPLLEIKMDSLVLNPTWNVPPKIMREDIIPILRYNPDYLNNKGIQVIKGWGNPVIIDHGAIQWRKVNPKKFPFRMRQLAGNSNALGVYKFNTPNRRAIYLHDTPAKYLFDKPSRAFSSGCIRVQHADRFAHSISKTQGFRKSNISPRGQQSNARIPLKRRLPVHLIYKTSWVESGRVFFRDDVYGYDVKKNQPDLALKQH</sequence>
<dbReference type="Gene3D" id="2.40.440.10">
    <property type="entry name" value="L,D-transpeptidase catalytic domain-like"/>
    <property type="match status" value="1"/>
</dbReference>
<dbReference type="eggNOG" id="COG2989">
    <property type="taxonomic scope" value="Bacteria"/>
</dbReference>
<dbReference type="GO" id="GO:0004180">
    <property type="term" value="F:carboxypeptidase activity"/>
    <property type="evidence" value="ECO:0007669"/>
    <property type="project" value="UniProtKB-ARBA"/>
</dbReference>
<dbReference type="SUPFAM" id="SSF47090">
    <property type="entry name" value="PGBD-like"/>
    <property type="match status" value="1"/>
</dbReference>
<accession>V5FIE5</accession>
<dbReference type="Pfam" id="PF03734">
    <property type="entry name" value="YkuD"/>
    <property type="match status" value="1"/>
</dbReference>
<dbReference type="InterPro" id="IPR005490">
    <property type="entry name" value="LD_TPept_cat_dom"/>
</dbReference>
<dbReference type="AlphaFoldDB" id="V5FIE5"/>
<comment type="caution">
    <text evidence="9">The sequence shown here is derived from an EMBL/GenBank/DDBJ whole genome shotgun (WGS) entry which is preliminary data.</text>
</comment>
<keyword evidence="3" id="KW-0808">Transferase</keyword>
<keyword evidence="10" id="KW-1185">Reference proteome</keyword>
<dbReference type="InterPro" id="IPR036365">
    <property type="entry name" value="PGBD-like_sf"/>
</dbReference>
<keyword evidence="6 7" id="KW-0961">Cell wall biogenesis/degradation</keyword>
<evidence type="ECO:0000256" key="1">
    <source>
        <dbReference type="ARBA" id="ARBA00004752"/>
    </source>
</evidence>
<feature type="domain" description="L,D-TPase catalytic" evidence="8">
    <location>
        <begin position="267"/>
        <end position="444"/>
    </location>
</feature>
<feature type="active site" description="Proton donor/acceptor" evidence="7">
    <location>
        <position position="401"/>
    </location>
</feature>
<protein>
    <recommendedName>
        <fullName evidence="8">L,D-TPase catalytic domain-containing protein</fullName>
    </recommendedName>
</protein>
<organism evidence="9 10">
    <name type="scientific">Vibrio halioticoli NBRC 102217</name>
    <dbReference type="NCBI Taxonomy" id="1219072"/>
    <lineage>
        <taxon>Bacteria</taxon>
        <taxon>Pseudomonadati</taxon>
        <taxon>Pseudomonadota</taxon>
        <taxon>Gammaproteobacteria</taxon>
        <taxon>Vibrionales</taxon>
        <taxon>Vibrionaceae</taxon>
        <taxon>Vibrio</taxon>
    </lineage>
</organism>
<dbReference type="InterPro" id="IPR052905">
    <property type="entry name" value="LD-transpeptidase_YkuD-like"/>
</dbReference>
<evidence type="ECO:0000256" key="3">
    <source>
        <dbReference type="ARBA" id="ARBA00022679"/>
    </source>
</evidence>
<dbReference type="EMBL" id="BAUJ01000009">
    <property type="protein sequence ID" value="GAD88767.1"/>
    <property type="molecule type" value="Genomic_DNA"/>
</dbReference>
<name>V5FIE5_9VIBR</name>
<dbReference type="Proteomes" id="UP000017800">
    <property type="component" value="Unassembled WGS sequence"/>
</dbReference>
<reference evidence="9 10" key="1">
    <citation type="submission" date="2013-10" db="EMBL/GenBank/DDBJ databases">
        <authorList>
            <person name="Ichikawa N."/>
            <person name="Kimura A."/>
            <person name="Ohji S."/>
            <person name="Hosoyama A."/>
            <person name="Fujita N."/>
        </authorList>
    </citation>
    <scope>NUCLEOTIDE SEQUENCE [LARGE SCALE GENOMIC DNA]</scope>
    <source>
        <strain evidence="9 10">NBRC 102217</strain>
    </source>
</reference>
<dbReference type="InterPro" id="IPR045380">
    <property type="entry name" value="LD_TPept_scaffold_dom"/>
</dbReference>
<dbReference type="GO" id="GO:0071555">
    <property type="term" value="P:cell wall organization"/>
    <property type="evidence" value="ECO:0007669"/>
    <property type="project" value="UniProtKB-UniRule"/>
</dbReference>
<dbReference type="PANTHER" id="PTHR41533:SF1">
    <property type="entry name" value="L,D-TRANSPEPTIDASE YCBB-RELATED"/>
    <property type="match status" value="1"/>
</dbReference>
<evidence type="ECO:0000256" key="2">
    <source>
        <dbReference type="ARBA" id="ARBA00005992"/>
    </source>
</evidence>
<comment type="pathway">
    <text evidence="1 7">Cell wall biogenesis; peptidoglycan biosynthesis.</text>
</comment>
<dbReference type="Pfam" id="PF20142">
    <property type="entry name" value="Scaffold"/>
    <property type="match status" value="1"/>
</dbReference>
<evidence type="ECO:0000256" key="7">
    <source>
        <dbReference type="PROSITE-ProRule" id="PRU01373"/>
    </source>
</evidence>
<dbReference type="CDD" id="cd16913">
    <property type="entry name" value="YkuD_like"/>
    <property type="match status" value="1"/>
</dbReference>
<dbReference type="GO" id="GO:0016740">
    <property type="term" value="F:transferase activity"/>
    <property type="evidence" value="ECO:0007669"/>
    <property type="project" value="UniProtKB-KW"/>
</dbReference>
<proteinExistence type="inferred from homology"/>
<dbReference type="GO" id="GO:0008360">
    <property type="term" value="P:regulation of cell shape"/>
    <property type="evidence" value="ECO:0007669"/>
    <property type="project" value="UniProtKB-UniRule"/>
</dbReference>
<dbReference type="PROSITE" id="PS52029">
    <property type="entry name" value="LD_TPASE"/>
    <property type="match status" value="1"/>
</dbReference>
<dbReference type="RefSeq" id="WP_023403149.1">
    <property type="nucleotide sequence ID" value="NZ_BAUJ01000009.1"/>
</dbReference>
<dbReference type="UniPathway" id="UPA00219"/>
<feature type="active site" description="Nucleophile" evidence="7">
    <location>
        <position position="420"/>
    </location>
</feature>